<proteinExistence type="predicted"/>
<dbReference type="InterPro" id="IPR049450">
    <property type="entry name" value="ACOT8-like_C"/>
</dbReference>
<dbReference type="Pfam" id="PF13622">
    <property type="entry name" value="4HBT_3"/>
    <property type="match status" value="1"/>
</dbReference>
<evidence type="ECO:0000313" key="3">
    <source>
        <dbReference type="EMBL" id="EMD82749.1"/>
    </source>
</evidence>
<feature type="domain" description="Acyl-CoA thioesterase-like N-terminal HotDog" evidence="1">
    <location>
        <begin position="21"/>
        <end position="104"/>
    </location>
</feature>
<dbReference type="Pfam" id="PF20789">
    <property type="entry name" value="4HBT_3C"/>
    <property type="match status" value="1"/>
</dbReference>
<feature type="domain" description="Acyl-CoA thioesterase-like C-terminal" evidence="2">
    <location>
        <begin position="130"/>
        <end position="252"/>
    </location>
</feature>
<evidence type="ECO:0000313" key="4">
    <source>
        <dbReference type="Proteomes" id="UP000011717"/>
    </source>
</evidence>
<keyword evidence="4" id="KW-1185">Reference proteome</keyword>
<gene>
    <name evidence="3" type="ORF">C725_1789</name>
</gene>
<dbReference type="InterPro" id="IPR029069">
    <property type="entry name" value="HotDog_dom_sf"/>
</dbReference>
<reference evidence="3 4" key="1">
    <citation type="journal article" date="2013" name="Genome Announc.">
        <title>Draft Genome Sequence of Strain JLT2015T, Belonging to the Family Sphingomonadaceae of the Alphaproteobacteria.</title>
        <authorList>
            <person name="Tang K."/>
            <person name="Liu K."/>
            <person name="Li S."/>
            <person name="Jiao N."/>
        </authorList>
    </citation>
    <scope>NUCLEOTIDE SEQUENCE [LARGE SCALE GENOMIC DNA]</scope>
    <source>
        <strain evidence="3 4">JLT2015</strain>
    </source>
</reference>
<dbReference type="SUPFAM" id="SSF54637">
    <property type="entry name" value="Thioesterase/thiol ester dehydrase-isomerase"/>
    <property type="match status" value="2"/>
</dbReference>
<accession>M2T8A1</accession>
<dbReference type="Gene3D" id="2.40.160.210">
    <property type="entry name" value="Acyl-CoA thioesterase, double hotdog domain"/>
    <property type="match status" value="1"/>
</dbReference>
<dbReference type="RefSeq" id="WP_008602010.1">
    <property type="nucleotide sequence ID" value="NZ_AMRV01000005.1"/>
</dbReference>
<evidence type="ECO:0000259" key="1">
    <source>
        <dbReference type="Pfam" id="PF13622"/>
    </source>
</evidence>
<comment type="caution">
    <text evidence="3">The sequence shown here is derived from an EMBL/GenBank/DDBJ whole genome shotgun (WGS) entry which is preliminary data.</text>
</comment>
<sequence length="256" mass="27385">MSLPAILTSREDRADGFDVVIPESWQQGRTAYGGISAALAYEAAKRAGEDLPPLRSAQISFIGPLSGRVSVTAKLERQGRNAAFVAASVTGEGGIGLSAMFVFMRPMESQVSFTDGDLPDLVPPFEAKEIPAGTGPSFAQNFEGEPIDFTAGRGGADIRRWFRLKDRHGLDPMTELVLMGDGLPPAAMAVMTTRAPISSLTWIFNVLRPPETRDGWWLLSARSDHAKDGASSQDMSVWNAGGSLIARGMQSIALFG</sequence>
<evidence type="ECO:0000259" key="2">
    <source>
        <dbReference type="Pfam" id="PF20789"/>
    </source>
</evidence>
<dbReference type="EMBL" id="AMRV01000005">
    <property type="protein sequence ID" value="EMD82749.1"/>
    <property type="molecule type" value="Genomic_DNA"/>
</dbReference>
<dbReference type="AlphaFoldDB" id="M2T8A1"/>
<name>M2T8A1_9SPHN</name>
<dbReference type="PATRIC" id="fig|1234595.3.peg.1792"/>
<protein>
    <submittedName>
        <fullName evidence="3">TesB-like acyl-CoA thioesterase 1</fullName>
    </submittedName>
</protein>
<dbReference type="InterPro" id="IPR042171">
    <property type="entry name" value="Acyl-CoA_hotdog"/>
</dbReference>
<dbReference type="OrthoDB" id="7059210at2"/>
<dbReference type="InterPro" id="IPR049449">
    <property type="entry name" value="TesB_ACOT8-like_N"/>
</dbReference>
<dbReference type="Proteomes" id="UP000011717">
    <property type="component" value="Unassembled WGS sequence"/>
</dbReference>
<organism evidence="3 4">
    <name type="scientific">Pacificimonas flava</name>
    <dbReference type="NCBI Taxonomy" id="1234595"/>
    <lineage>
        <taxon>Bacteria</taxon>
        <taxon>Pseudomonadati</taxon>
        <taxon>Pseudomonadota</taxon>
        <taxon>Alphaproteobacteria</taxon>
        <taxon>Sphingomonadales</taxon>
        <taxon>Sphingosinicellaceae</taxon>
        <taxon>Pacificimonas</taxon>
    </lineage>
</organism>